<name>A0A0K0FU65_STRVS</name>
<evidence type="ECO:0000313" key="2">
    <source>
        <dbReference type="WBParaSite" id="SVE_1587700.1"/>
    </source>
</evidence>
<reference evidence="2" key="2">
    <citation type="submission" date="2015-08" db="UniProtKB">
        <authorList>
            <consortium name="WormBaseParasite"/>
        </authorList>
    </citation>
    <scope>IDENTIFICATION</scope>
</reference>
<dbReference type="Proteomes" id="UP000035680">
    <property type="component" value="Unassembled WGS sequence"/>
</dbReference>
<protein>
    <submittedName>
        <fullName evidence="2">Fam-a protein</fullName>
    </submittedName>
</protein>
<organism evidence="1 2">
    <name type="scientific">Strongyloides venezuelensis</name>
    <name type="common">Threadworm</name>
    <dbReference type="NCBI Taxonomy" id="75913"/>
    <lineage>
        <taxon>Eukaryota</taxon>
        <taxon>Metazoa</taxon>
        <taxon>Ecdysozoa</taxon>
        <taxon>Nematoda</taxon>
        <taxon>Chromadorea</taxon>
        <taxon>Rhabditida</taxon>
        <taxon>Tylenchina</taxon>
        <taxon>Panagrolaimomorpha</taxon>
        <taxon>Strongyloidoidea</taxon>
        <taxon>Strongyloididae</taxon>
        <taxon>Strongyloides</taxon>
    </lineage>
</organism>
<proteinExistence type="predicted"/>
<dbReference type="WBParaSite" id="SVE_1587700.1">
    <property type="protein sequence ID" value="SVE_1587700.1"/>
    <property type="gene ID" value="SVE_1587700"/>
</dbReference>
<sequence length="110" mass="12742">MEVYLTVLYAISRKIKKTRGTKLEFPIYIEDDSTSEIDHTIYNRNNTNVIFELLHQALTRYETEKDSSISNPLFTDAMEVPENINNSLDTNIRPKDPKLSKINKFSGKCI</sequence>
<evidence type="ECO:0000313" key="1">
    <source>
        <dbReference type="Proteomes" id="UP000035680"/>
    </source>
</evidence>
<accession>A0A0K0FU65</accession>
<reference evidence="1" key="1">
    <citation type="submission" date="2014-07" db="EMBL/GenBank/DDBJ databases">
        <authorList>
            <person name="Martin A.A"/>
            <person name="De Silva N."/>
        </authorList>
    </citation>
    <scope>NUCLEOTIDE SEQUENCE</scope>
</reference>
<keyword evidence="1" id="KW-1185">Reference proteome</keyword>
<dbReference type="AlphaFoldDB" id="A0A0K0FU65"/>